<dbReference type="AlphaFoldDB" id="A0A9W3BAS0"/>
<dbReference type="RefSeq" id="XP_055896581.1">
    <property type="nucleotide sequence ID" value="XM_056040606.1"/>
</dbReference>
<name>A0A9W3BAS0_BIOGL</name>
<gene>
    <name evidence="3 4 5 6 7 8 9 10" type="primary">LOC106076404</name>
</gene>
<dbReference type="PANTHER" id="PTHR36981:SF1">
    <property type="entry name" value="P2X PURINORECEPTOR 7 INTRACELLULAR DOMAIN-CONTAINING PROTEIN"/>
    <property type="match status" value="1"/>
</dbReference>
<dbReference type="RefSeq" id="XP_055896584.1">
    <property type="nucleotide sequence ID" value="XM_056040609.1"/>
</dbReference>
<dbReference type="RefSeq" id="XP_055896579.1">
    <property type="nucleotide sequence ID" value="XM_056040604.1"/>
</dbReference>
<dbReference type="RefSeq" id="XP_055896585.1">
    <property type="nucleotide sequence ID" value="XM_056040610.1"/>
</dbReference>
<protein>
    <submittedName>
        <fullName evidence="3 4">Uncharacterized protein LOC106076404 isoform X1</fullName>
    </submittedName>
</protein>
<dbReference type="PANTHER" id="PTHR36981">
    <property type="entry name" value="ZGC:195170"/>
    <property type="match status" value="1"/>
</dbReference>
<organism evidence="2 6">
    <name type="scientific">Biomphalaria glabrata</name>
    <name type="common">Bloodfluke planorb</name>
    <name type="synonym">Freshwater snail</name>
    <dbReference type="NCBI Taxonomy" id="6526"/>
    <lineage>
        <taxon>Eukaryota</taxon>
        <taxon>Metazoa</taxon>
        <taxon>Spiralia</taxon>
        <taxon>Lophotrochozoa</taxon>
        <taxon>Mollusca</taxon>
        <taxon>Gastropoda</taxon>
        <taxon>Heterobranchia</taxon>
        <taxon>Euthyneura</taxon>
        <taxon>Panpulmonata</taxon>
        <taxon>Hygrophila</taxon>
        <taxon>Lymnaeoidea</taxon>
        <taxon>Planorbidae</taxon>
        <taxon>Biomphalaria</taxon>
    </lineage>
</organism>
<evidence type="ECO:0000313" key="2">
    <source>
        <dbReference type="Proteomes" id="UP001165740"/>
    </source>
</evidence>
<feature type="compositionally biased region" description="Basic and acidic residues" evidence="1">
    <location>
        <begin position="180"/>
        <end position="190"/>
    </location>
</feature>
<evidence type="ECO:0000313" key="10">
    <source>
        <dbReference type="RefSeq" id="XP_055896586.1"/>
    </source>
</evidence>
<evidence type="ECO:0000313" key="4">
    <source>
        <dbReference type="RefSeq" id="XP_055896580.1"/>
    </source>
</evidence>
<sequence length="320" mass="37922">MDTDYNDGLVERIKEAFADVYTSEFLISLVHEHPSFLHPRVAERLKKKFEKDDKIPYDKNCDLLDYIKRFDNWFDYVMKILEDVEKRQTHIADRIKKIKAEWDEEYKKKPSQSEQSKKNSEQSKKKSEQSKKKSEQSKKKSEQSKKNSEQSKKKPDAPIKNNRKRKSKEELNLDSSPVTDTKKFKKDSSKTNETNDSLQECQCGCCNLRSPKDFCCVQIVNSIIEKYPKEKKKTCLTKWKVIGKCVVNRSFLENKNKENKWINRTPQSNKQFYLVACKVFTRLVYGKLGKGEWRDIPSCLKNEIGKYFPCKKYRNKRKSF</sequence>
<reference evidence="3 4" key="1">
    <citation type="submission" date="2025-04" db="UniProtKB">
        <authorList>
            <consortium name="RefSeq"/>
        </authorList>
    </citation>
    <scope>IDENTIFICATION</scope>
</reference>
<evidence type="ECO:0000313" key="7">
    <source>
        <dbReference type="RefSeq" id="XP_055896583.1"/>
    </source>
</evidence>
<evidence type="ECO:0000313" key="6">
    <source>
        <dbReference type="RefSeq" id="XP_055896582.1"/>
    </source>
</evidence>
<dbReference type="Proteomes" id="UP001165740">
    <property type="component" value="Chromosome 9"/>
</dbReference>
<dbReference type="GeneID" id="106076404"/>
<feature type="region of interest" description="Disordered" evidence="1">
    <location>
        <begin position="104"/>
        <end position="197"/>
    </location>
</feature>
<evidence type="ECO:0000313" key="3">
    <source>
        <dbReference type="RefSeq" id="XP_055896579.1"/>
    </source>
</evidence>
<evidence type="ECO:0000256" key="1">
    <source>
        <dbReference type="SAM" id="MobiDB-lite"/>
    </source>
</evidence>
<keyword evidence="2" id="KW-1185">Reference proteome</keyword>
<dbReference type="RefSeq" id="XP_055896580.1">
    <property type="nucleotide sequence ID" value="XM_056040605.1"/>
</dbReference>
<evidence type="ECO:0000313" key="9">
    <source>
        <dbReference type="RefSeq" id="XP_055896585.1"/>
    </source>
</evidence>
<dbReference type="RefSeq" id="XP_055896583.1">
    <property type="nucleotide sequence ID" value="XM_056040608.1"/>
</dbReference>
<evidence type="ECO:0000313" key="8">
    <source>
        <dbReference type="RefSeq" id="XP_055896584.1"/>
    </source>
</evidence>
<proteinExistence type="predicted"/>
<accession>A0A9W3BAS0</accession>
<dbReference type="RefSeq" id="XP_055896586.1">
    <property type="nucleotide sequence ID" value="XM_056040611.1"/>
</dbReference>
<evidence type="ECO:0000313" key="5">
    <source>
        <dbReference type="RefSeq" id="XP_055896581.1"/>
    </source>
</evidence>
<dbReference type="RefSeq" id="XP_055896582.1">
    <property type="nucleotide sequence ID" value="XM_056040607.1"/>
</dbReference>
<feature type="compositionally biased region" description="Basic and acidic residues" evidence="1">
    <location>
        <begin position="115"/>
        <end position="157"/>
    </location>
</feature>